<accession>A0AA38RWX7</accession>
<reference evidence="16" key="1">
    <citation type="submission" date="2022-07" db="EMBL/GenBank/DDBJ databases">
        <title>Fungi with potential for degradation of polypropylene.</title>
        <authorList>
            <person name="Gostincar C."/>
        </authorList>
    </citation>
    <scope>NUCLEOTIDE SEQUENCE</scope>
    <source>
        <strain evidence="16">EXF-13308</strain>
    </source>
</reference>
<comment type="similarity">
    <text evidence="2 13">Belongs to the FAH family.</text>
</comment>
<dbReference type="EMBL" id="JANBVO010000009">
    <property type="protein sequence ID" value="KAJ9149918.1"/>
    <property type="molecule type" value="Genomic_DNA"/>
</dbReference>
<evidence type="ECO:0000256" key="3">
    <source>
        <dbReference type="ARBA" id="ARBA00012094"/>
    </source>
</evidence>
<sequence length="328" mass="36042">MASLKSWVSVPTGSSFSIANIPFGIISTANTPEHRPAIAIGEHALDLLAFAKQGGFGGLGKRKDDVARAFASPTLNAFAALGRPTHRAVRQYLQDILSENTRHPEILKDNKPLQAAALIPQREVQNHLPLTIGDYTDFFAGRNHASNVGTLFRGAQNALNPNYNHIPVAYHGRASSVVVSGTPLHRPWGQIIENPAAETKVPIFSPSRRLDIELELGMFVTKENGLGQPVPVQEAEQHIFGYVLMNDWSARDIQVWEYVPLGPFNAKNFGTTISPWVVLADALEPFRAAGLENPIELLPYLSESRQAGVHDIRLELRFLFAQEFSADT</sequence>
<dbReference type="InterPro" id="IPR015377">
    <property type="entry name" value="Fumarylacetoacetase_N"/>
</dbReference>
<evidence type="ECO:0000313" key="16">
    <source>
        <dbReference type="EMBL" id="KAJ9149918.1"/>
    </source>
</evidence>
<comment type="caution">
    <text evidence="16">The sequence shown here is derived from an EMBL/GenBank/DDBJ whole genome shotgun (WGS) entry which is preliminary data.</text>
</comment>
<evidence type="ECO:0000259" key="15">
    <source>
        <dbReference type="Pfam" id="PF09298"/>
    </source>
</evidence>
<comment type="catalytic activity">
    <reaction evidence="13">
        <text>4-fumarylacetoacetate + H2O = acetoacetate + fumarate + H(+)</text>
        <dbReference type="Rhea" id="RHEA:10244"/>
        <dbReference type="ChEBI" id="CHEBI:13705"/>
        <dbReference type="ChEBI" id="CHEBI:15377"/>
        <dbReference type="ChEBI" id="CHEBI:15378"/>
        <dbReference type="ChEBI" id="CHEBI:18034"/>
        <dbReference type="ChEBI" id="CHEBI:29806"/>
        <dbReference type="EC" id="3.7.1.2"/>
    </reaction>
</comment>
<organism evidence="16 17">
    <name type="scientific">Pleurostoma richardsiae</name>
    <dbReference type="NCBI Taxonomy" id="41990"/>
    <lineage>
        <taxon>Eukaryota</taxon>
        <taxon>Fungi</taxon>
        <taxon>Dikarya</taxon>
        <taxon>Ascomycota</taxon>
        <taxon>Pezizomycotina</taxon>
        <taxon>Sordariomycetes</taxon>
        <taxon>Sordariomycetidae</taxon>
        <taxon>Calosphaeriales</taxon>
        <taxon>Pleurostomataceae</taxon>
        <taxon>Pleurostoma</taxon>
    </lineage>
</organism>
<gene>
    <name evidence="16" type="ORF">NKR23_g4138</name>
</gene>
<dbReference type="SUPFAM" id="SSF63433">
    <property type="entry name" value="Fumarylacetoacetate hydrolase, FAH, N-terminal domain"/>
    <property type="match status" value="1"/>
</dbReference>
<keyword evidence="7 12" id="KW-0460">Magnesium</keyword>
<dbReference type="Proteomes" id="UP001174694">
    <property type="component" value="Unassembled WGS sequence"/>
</dbReference>
<keyword evidence="5 13" id="KW-0378">Hydrolase</keyword>
<keyword evidence="6 12" id="KW-0106">Calcium</keyword>
<dbReference type="Gene3D" id="3.90.850.10">
    <property type="entry name" value="Fumarylacetoacetase-like, C-terminal domain"/>
    <property type="match status" value="1"/>
</dbReference>
<feature type="binding site" evidence="12">
    <location>
        <position position="213"/>
    </location>
    <ligand>
        <name>Ca(2+)</name>
        <dbReference type="ChEBI" id="CHEBI:29108"/>
    </ligand>
</feature>
<dbReference type="Gene3D" id="2.30.30.230">
    <property type="entry name" value="Fumarylacetoacetase, N-terminal domain"/>
    <property type="match status" value="1"/>
</dbReference>
<name>A0AA38RWX7_9PEZI</name>
<evidence type="ECO:0000256" key="7">
    <source>
        <dbReference type="ARBA" id="ARBA00022842"/>
    </source>
</evidence>
<dbReference type="PANTHER" id="PTHR43069:SF2">
    <property type="entry name" value="FUMARYLACETOACETASE"/>
    <property type="match status" value="1"/>
</dbReference>
<comment type="pathway">
    <text evidence="1 13">Amino-acid degradation; L-phenylalanine degradation; acetoacetate and fumarate from L-phenylalanine: step 6/6.</text>
</comment>
<evidence type="ECO:0000256" key="5">
    <source>
        <dbReference type="ARBA" id="ARBA00022801"/>
    </source>
</evidence>
<feature type="domain" description="Fumarylacetoacetase-like C-terminal" evidence="14">
    <location>
        <begin position="140"/>
        <end position="290"/>
    </location>
</feature>
<dbReference type="AlphaFoldDB" id="A0AA38RWX7"/>
<feature type="binding site" evidence="11">
    <location>
        <position position="258"/>
    </location>
    <ligand>
        <name>substrate</name>
    </ligand>
</feature>
<evidence type="ECO:0000256" key="6">
    <source>
        <dbReference type="ARBA" id="ARBA00022837"/>
    </source>
</evidence>
<feature type="domain" description="Fumarylacetoacetase N-terminal" evidence="15">
    <location>
        <begin position="19"/>
        <end position="129"/>
    </location>
</feature>
<feature type="binding site" evidence="12">
    <location>
        <position position="215"/>
    </location>
    <ligand>
        <name>Ca(2+)</name>
        <dbReference type="ChEBI" id="CHEBI:29108"/>
    </ligand>
</feature>
<protein>
    <recommendedName>
        <fullName evidence="3 13">Fumarylacetoacetase</fullName>
        <ecNumber evidence="3 13">3.7.1.2</ecNumber>
    </recommendedName>
    <alternativeName>
        <fullName evidence="13">Fumarylacetoacetate hydrolase</fullName>
    </alternativeName>
</protein>
<dbReference type="InterPro" id="IPR011234">
    <property type="entry name" value="Fumarylacetoacetase-like_C"/>
</dbReference>
<evidence type="ECO:0000256" key="10">
    <source>
        <dbReference type="PIRSR" id="PIRSR605959-1"/>
    </source>
</evidence>
<dbReference type="PANTHER" id="PTHR43069">
    <property type="entry name" value="FUMARYLACETOACETASE"/>
    <property type="match status" value="1"/>
</dbReference>
<evidence type="ECO:0000256" key="4">
    <source>
        <dbReference type="ARBA" id="ARBA00022723"/>
    </source>
</evidence>
<dbReference type="GO" id="GO:0046872">
    <property type="term" value="F:metal ion binding"/>
    <property type="evidence" value="ECO:0007669"/>
    <property type="project" value="UniProtKB-UniRule"/>
</dbReference>
<dbReference type="GO" id="GO:1902000">
    <property type="term" value="P:homogentisate catabolic process"/>
    <property type="evidence" value="ECO:0007669"/>
    <property type="project" value="TreeGrafter"/>
</dbReference>
<dbReference type="InterPro" id="IPR005959">
    <property type="entry name" value="Fumarylacetoacetase"/>
</dbReference>
<feature type="binding site" evidence="12">
    <location>
        <position position="271"/>
    </location>
    <ligand>
        <name>Mg(2+)</name>
        <dbReference type="ChEBI" id="CHEBI:18420"/>
    </ligand>
</feature>
<dbReference type="InterPro" id="IPR036663">
    <property type="entry name" value="Fumarylacetoacetase_C_sf"/>
</dbReference>
<dbReference type="GO" id="GO:0006572">
    <property type="term" value="P:L-tyrosine catabolic process"/>
    <property type="evidence" value="ECO:0007669"/>
    <property type="project" value="UniProtKB-UniRule"/>
</dbReference>
<evidence type="ECO:0000313" key="17">
    <source>
        <dbReference type="Proteomes" id="UP001174694"/>
    </source>
</evidence>
<evidence type="ECO:0000256" key="12">
    <source>
        <dbReference type="PIRSR" id="PIRSR605959-3"/>
    </source>
</evidence>
<dbReference type="GO" id="GO:0004334">
    <property type="term" value="F:fumarylacetoacetase activity"/>
    <property type="evidence" value="ECO:0007669"/>
    <property type="project" value="UniProtKB-UniRule"/>
</dbReference>
<feature type="binding site" evidence="12">
    <location>
        <position position="247"/>
    </location>
    <ligand>
        <name>Ca(2+)</name>
        <dbReference type="ChEBI" id="CHEBI:29108"/>
    </ligand>
</feature>
<keyword evidence="17" id="KW-1185">Reference proteome</keyword>
<evidence type="ECO:0000256" key="1">
    <source>
        <dbReference type="ARBA" id="ARBA00004782"/>
    </source>
</evidence>
<dbReference type="Pfam" id="PF09298">
    <property type="entry name" value="FAA_hydrolase_N"/>
    <property type="match status" value="1"/>
</dbReference>
<evidence type="ECO:0000256" key="8">
    <source>
        <dbReference type="ARBA" id="ARBA00022878"/>
    </source>
</evidence>
<feature type="active site" description="Proton acceptor" evidence="10">
    <location>
        <position position="144"/>
    </location>
</feature>
<evidence type="ECO:0000256" key="9">
    <source>
        <dbReference type="ARBA" id="ARBA00023232"/>
    </source>
</evidence>
<dbReference type="InterPro" id="IPR036462">
    <property type="entry name" value="Fumarylacetoacetase_N_sf"/>
</dbReference>
<feature type="binding site" evidence="11">
    <location>
        <position position="254"/>
    </location>
    <ligand>
        <name>substrate</name>
    </ligand>
</feature>
<dbReference type="SUPFAM" id="SSF56529">
    <property type="entry name" value="FAH"/>
    <property type="match status" value="1"/>
</dbReference>
<evidence type="ECO:0000256" key="2">
    <source>
        <dbReference type="ARBA" id="ARBA00010211"/>
    </source>
</evidence>
<keyword evidence="8 13" id="KW-0828">Tyrosine catabolism</keyword>
<dbReference type="Pfam" id="PF01557">
    <property type="entry name" value="FAA_hydrolase"/>
    <property type="match status" value="1"/>
</dbReference>
<feature type="binding site" evidence="12">
    <location>
        <position position="247"/>
    </location>
    <ligand>
        <name>Mg(2+)</name>
        <dbReference type="ChEBI" id="CHEBI:18420"/>
    </ligand>
</feature>
<feature type="binding site" evidence="11">
    <location>
        <position position="139"/>
    </location>
    <ligand>
        <name>substrate</name>
    </ligand>
</feature>
<feature type="binding site" evidence="12">
    <location>
        <position position="137"/>
    </location>
    <ligand>
        <name>Ca(2+)</name>
        <dbReference type="ChEBI" id="CHEBI:29108"/>
    </ligand>
</feature>
<keyword evidence="4 12" id="KW-0479">Metal-binding</keyword>
<dbReference type="GO" id="GO:0006559">
    <property type="term" value="P:L-phenylalanine catabolic process"/>
    <property type="evidence" value="ECO:0007669"/>
    <property type="project" value="UniProtKB-UniRule"/>
</dbReference>
<dbReference type="EC" id="3.7.1.2" evidence="3 13"/>
<feature type="binding site" evidence="12">
    <location>
        <position position="267"/>
    </location>
    <ligand>
        <name>Mg(2+)</name>
        <dbReference type="ChEBI" id="CHEBI:18420"/>
    </ligand>
</feature>
<evidence type="ECO:0000256" key="11">
    <source>
        <dbReference type="PIRSR" id="PIRSR605959-2"/>
    </source>
</evidence>
<evidence type="ECO:0000256" key="13">
    <source>
        <dbReference type="RuleBase" id="RU366008"/>
    </source>
</evidence>
<dbReference type="NCBIfam" id="TIGR01266">
    <property type="entry name" value="fum_ac_acetase"/>
    <property type="match status" value="1"/>
</dbReference>
<evidence type="ECO:0000259" key="14">
    <source>
        <dbReference type="Pfam" id="PF01557"/>
    </source>
</evidence>
<keyword evidence="9 13" id="KW-0585">Phenylalanine catabolism</keyword>
<comment type="cofactor">
    <cofactor evidence="13">
        <name>Mg(2+)</name>
        <dbReference type="ChEBI" id="CHEBI:18420"/>
    </cofactor>
    <cofactor evidence="13">
        <name>Ca(2+)</name>
        <dbReference type="ChEBI" id="CHEBI:29108"/>
    </cofactor>
</comment>
<feature type="binding site" evidence="11">
    <location>
        <position position="153"/>
    </location>
    <ligand>
        <name>substrate</name>
    </ligand>
</feature>
<proteinExistence type="inferred from homology"/>